<protein>
    <submittedName>
        <fullName evidence="2">Uncharacterized protein</fullName>
    </submittedName>
</protein>
<accession>A0A2T9YIA6</accession>
<reference evidence="2 3" key="1">
    <citation type="journal article" date="2018" name="MBio">
        <title>Comparative Genomics Reveals the Core Gene Toolbox for the Fungus-Insect Symbiosis.</title>
        <authorList>
            <person name="Wang Y."/>
            <person name="Stata M."/>
            <person name="Wang W."/>
            <person name="Stajich J.E."/>
            <person name="White M.M."/>
            <person name="Moncalvo J.M."/>
        </authorList>
    </citation>
    <scope>NUCLEOTIDE SEQUENCE [LARGE SCALE GENOMIC DNA]</scope>
    <source>
        <strain evidence="2 3">SWE-8-4</strain>
    </source>
</reference>
<gene>
    <name evidence="2" type="ORF">BB561_004063</name>
</gene>
<evidence type="ECO:0000256" key="1">
    <source>
        <dbReference type="SAM" id="MobiDB-lite"/>
    </source>
</evidence>
<dbReference type="Proteomes" id="UP000245383">
    <property type="component" value="Unassembled WGS sequence"/>
</dbReference>
<name>A0A2T9YIA6_9FUNG</name>
<dbReference type="OrthoDB" id="2286148at2759"/>
<proteinExistence type="predicted"/>
<evidence type="ECO:0000313" key="3">
    <source>
        <dbReference type="Proteomes" id="UP000245383"/>
    </source>
</evidence>
<dbReference type="EMBL" id="MBFR01000176">
    <property type="protein sequence ID" value="PVU92061.1"/>
    <property type="molecule type" value="Genomic_DNA"/>
</dbReference>
<sequence length="542" mass="62482">MDENIIRIILDLTKKSMGYSRTAQPKKKVIWNPVSRNKLMIQVEKYEPMIVDPCISTNMPATYLEKRKEAIFSCPKSSTIKYLPPSVSDTALLRLREVPFSDLATTVLQLRIYNVHKEINLAEKSLQIFELGTKPLTNPEALYISYIKKCNKKSWFGRRKKSKLLPQLRLKQQIILNDYPAVNNQQKFWRRSCGRARGNIVSPSLARFLGKADKRTIGSRHCREMIQNYVQESEYKQAKEFNKKNFYKFQMNRGGKDKNLWLLQSTVCNTKKIRRTQTSSWIEEAEPKSSYLYQNFAPSIGMSEIPENKNLGILGQSLYYREDKRKICSWISDKLKEISNYSNTNDHTLRNDNKFIRDPAIQNLALWKMQLTTWNEQQFLTDTPKLKFFTDISDIAWTIASLEALLYINAKELLTTLYAPQSRSFVGRSVLIYSENTTTLSYVKKFGGTLVKNKGRRSKTKVEKPILLLTLEPENTSGQKGTPEENNTDNFILVLKDLNLVFGPTGTIYPTTIASTSNHSNSGPKKRKVTLHKKQSISFDGM</sequence>
<organism evidence="2 3">
    <name type="scientific">Smittium simulii</name>
    <dbReference type="NCBI Taxonomy" id="133385"/>
    <lineage>
        <taxon>Eukaryota</taxon>
        <taxon>Fungi</taxon>
        <taxon>Fungi incertae sedis</taxon>
        <taxon>Zoopagomycota</taxon>
        <taxon>Kickxellomycotina</taxon>
        <taxon>Harpellomycetes</taxon>
        <taxon>Harpellales</taxon>
        <taxon>Legeriomycetaceae</taxon>
        <taxon>Smittium</taxon>
    </lineage>
</organism>
<evidence type="ECO:0000313" key="2">
    <source>
        <dbReference type="EMBL" id="PVU92061.1"/>
    </source>
</evidence>
<feature type="region of interest" description="Disordered" evidence="1">
    <location>
        <begin position="512"/>
        <end position="542"/>
    </location>
</feature>
<dbReference type="AlphaFoldDB" id="A0A2T9YIA6"/>
<comment type="caution">
    <text evidence="2">The sequence shown here is derived from an EMBL/GenBank/DDBJ whole genome shotgun (WGS) entry which is preliminary data.</text>
</comment>
<feature type="compositionally biased region" description="Polar residues" evidence="1">
    <location>
        <begin position="512"/>
        <end position="523"/>
    </location>
</feature>
<keyword evidence="3" id="KW-1185">Reference proteome</keyword>
<feature type="compositionally biased region" description="Basic residues" evidence="1">
    <location>
        <begin position="524"/>
        <end position="535"/>
    </location>
</feature>